<dbReference type="Proteomes" id="UP000740926">
    <property type="component" value="Unassembled WGS sequence"/>
</dbReference>
<reference evidence="2 3" key="1">
    <citation type="journal article" date="2020" name="Microb. Genom.">
        <title>Genetic diversity of clinical and environmental Mucorales isolates obtained from an investigation of mucormycosis cases among solid organ transplant recipients.</title>
        <authorList>
            <person name="Nguyen M.H."/>
            <person name="Kaul D."/>
            <person name="Muto C."/>
            <person name="Cheng S.J."/>
            <person name="Richter R.A."/>
            <person name="Bruno V.M."/>
            <person name="Liu G."/>
            <person name="Beyhan S."/>
            <person name="Sundermann A.J."/>
            <person name="Mounaud S."/>
            <person name="Pasculle A.W."/>
            <person name="Nierman W.C."/>
            <person name="Driscoll E."/>
            <person name="Cumbie R."/>
            <person name="Clancy C.J."/>
            <person name="Dupont C.L."/>
        </authorList>
    </citation>
    <scope>NUCLEOTIDE SEQUENCE [LARGE SCALE GENOMIC DNA]</scope>
    <source>
        <strain evidence="2 3">GL24</strain>
    </source>
</reference>
<feature type="transmembrane region" description="Helical" evidence="1">
    <location>
        <begin position="6"/>
        <end position="24"/>
    </location>
</feature>
<keyword evidence="1" id="KW-1133">Transmembrane helix</keyword>
<organism evidence="2 3">
    <name type="scientific">Rhizopus delemar</name>
    <dbReference type="NCBI Taxonomy" id="936053"/>
    <lineage>
        <taxon>Eukaryota</taxon>
        <taxon>Fungi</taxon>
        <taxon>Fungi incertae sedis</taxon>
        <taxon>Mucoromycota</taxon>
        <taxon>Mucoromycotina</taxon>
        <taxon>Mucoromycetes</taxon>
        <taxon>Mucorales</taxon>
        <taxon>Mucorineae</taxon>
        <taxon>Rhizopodaceae</taxon>
        <taxon>Rhizopus</taxon>
    </lineage>
</organism>
<keyword evidence="1" id="KW-0472">Membrane</keyword>
<keyword evidence="1" id="KW-0812">Transmembrane</keyword>
<comment type="caution">
    <text evidence="2">The sequence shown here is derived from an EMBL/GenBank/DDBJ whole genome shotgun (WGS) entry which is preliminary data.</text>
</comment>
<dbReference type="AlphaFoldDB" id="A0A9P6XUV5"/>
<dbReference type="EMBL" id="JAANIU010009503">
    <property type="protein sequence ID" value="KAG1533036.1"/>
    <property type="molecule type" value="Genomic_DNA"/>
</dbReference>
<evidence type="ECO:0000256" key="1">
    <source>
        <dbReference type="SAM" id="Phobius"/>
    </source>
</evidence>
<keyword evidence="3" id="KW-1185">Reference proteome</keyword>
<protein>
    <submittedName>
        <fullName evidence="2">Uncharacterized protein</fullName>
    </submittedName>
</protein>
<gene>
    <name evidence="2" type="ORF">G6F50_016003</name>
</gene>
<accession>A0A9P6XUV5</accession>
<feature type="transmembrane region" description="Helical" evidence="1">
    <location>
        <begin position="63"/>
        <end position="81"/>
    </location>
</feature>
<evidence type="ECO:0000313" key="3">
    <source>
        <dbReference type="Proteomes" id="UP000740926"/>
    </source>
</evidence>
<proteinExistence type="predicted"/>
<name>A0A9P6XUV5_9FUNG</name>
<evidence type="ECO:0000313" key="2">
    <source>
        <dbReference type="EMBL" id="KAG1533036.1"/>
    </source>
</evidence>
<feature type="transmembrane region" description="Helical" evidence="1">
    <location>
        <begin position="36"/>
        <end position="57"/>
    </location>
</feature>
<sequence length="137" mass="14517">MTLTWLWPALFVAALPVFVAGLLEDITKDIGASKRLLAAFLSAAIAWWLLGGVSRVGMAPVDYVLAFWPVALLFTMIAPGGDASGRRADLPDLRRLGVGDLGLPGLELPVRARVPGRRRGLLPRLHAGRTGGVAGRA</sequence>